<dbReference type="GO" id="GO:0003841">
    <property type="term" value="F:1-acylglycerol-3-phosphate O-acyltransferase activity"/>
    <property type="evidence" value="ECO:0007669"/>
    <property type="project" value="UniProtKB-UniRule"/>
</dbReference>
<keyword evidence="7" id="KW-1185">Reference proteome</keyword>
<dbReference type="eggNOG" id="COG0204">
    <property type="taxonomic scope" value="Bacteria"/>
</dbReference>
<reference evidence="7" key="1">
    <citation type="journal article" date="2011" name="MBio">
        <title>Novel metabolic attributes of the genus Cyanothece, comprising a group of unicellular nitrogen-fixing Cyanobacteria.</title>
        <authorList>
            <person name="Bandyopadhyay A."/>
            <person name="Elvitigala T."/>
            <person name="Welsh E."/>
            <person name="Stockel J."/>
            <person name="Liberton M."/>
            <person name="Min H."/>
            <person name="Sherman L.A."/>
            <person name="Pakrasi H.B."/>
        </authorList>
    </citation>
    <scope>NUCLEOTIDE SEQUENCE [LARGE SCALE GENOMIC DNA]</scope>
    <source>
        <strain evidence="7">PCC 7822</strain>
    </source>
</reference>
<evidence type="ECO:0000313" key="7">
    <source>
        <dbReference type="Proteomes" id="UP000008206"/>
    </source>
</evidence>
<dbReference type="EC" id="2.3.1.51" evidence="4"/>
<dbReference type="InterPro" id="IPR004552">
    <property type="entry name" value="AGP_acyltrans"/>
</dbReference>
<dbReference type="Proteomes" id="UP000008206">
    <property type="component" value="Chromosome"/>
</dbReference>
<dbReference type="SMART" id="SM00563">
    <property type="entry name" value="PlsC"/>
    <property type="match status" value="1"/>
</dbReference>
<dbReference type="KEGG" id="cyj:Cyan7822_2385"/>
<keyword evidence="2 4" id="KW-0808">Transferase</keyword>
<evidence type="ECO:0000256" key="2">
    <source>
        <dbReference type="ARBA" id="ARBA00022679"/>
    </source>
</evidence>
<dbReference type="GO" id="GO:0016020">
    <property type="term" value="C:membrane"/>
    <property type="evidence" value="ECO:0007669"/>
    <property type="project" value="InterPro"/>
</dbReference>
<comment type="catalytic activity">
    <reaction evidence="4">
        <text>a 1-acyl-sn-glycero-3-phosphate + an acyl-CoA = a 1,2-diacyl-sn-glycero-3-phosphate + CoA</text>
        <dbReference type="Rhea" id="RHEA:19709"/>
        <dbReference type="ChEBI" id="CHEBI:57287"/>
        <dbReference type="ChEBI" id="CHEBI:57970"/>
        <dbReference type="ChEBI" id="CHEBI:58342"/>
        <dbReference type="ChEBI" id="CHEBI:58608"/>
        <dbReference type="EC" id="2.3.1.51"/>
    </reaction>
</comment>
<evidence type="ECO:0000259" key="5">
    <source>
        <dbReference type="SMART" id="SM00563"/>
    </source>
</evidence>
<comment type="domain">
    <text evidence="4">The HXXXXD motif is essential for acyltransferase activity and may constitute the binding site for the phosphate moiety of the glycerol-3-phosphate.</text>
</comment>
<dbReference type="Pfam" id="PF01553">
    <property type="entry name" value="Acyltransferase"/>
    <property type="match status" value="1"/>
</dbReference>
<evidence type="ECO:0000256" key="4">
    <source>
        <dbReference type="RuleBase" id="RU361267"/>
    </source>
</evidence>
<gene>
    <name evidence="6" type="ordered locus">Cyan7822_2385</name>
</gene>
<proteinExistence type="inferred from homology"/>
<protein>
    <recommendedName>
        <fullName evidence="4">1-acyl-sn-glycerol-3-phosphate acyltransferase</fullName>
        <ecNumber evidence="4">2.3.1.51</ecNumber>
    </recommendedName>
</protein>
<dbReference type="OrthoDB" id="9803035at2"/>
<dbReference type="STRING" id="497965.Cyan7822_2385"/>
<dbReference type="NCBIfam" id="TIGR00530">
    <property type="entry name" value="AGP_acyltrn"/>
    <property type="match status" value="1"/>
</dbReference>
<dbReference type="GO" id="GO:0006654">
    <property type="term" value="P:phosphatidic acid biosynthetic process"/>
    <property type="evidence" value="ECO:0007669"/>
    <property type="project" value="TreeGrafter"/>
</dbReference>
<evidence type="ECO:0000313" key="6">
    <source>
        <dbReference type="EMBL" id="ADN14360.1"/>
    </source>
</evidence>
<comment type="similarity">
    <text evidence="1 4">Belongs to the 1-acyl-sn-glycerol-3-phosphate acyltransferase family.</text>
</comment>
<dbReference type="HOGENOM" id="CLU_027938_4_5_3"/>
<keyword evidence="4" id="KW-0594">Phospholipid biosynthesis</keyword>
<dbReference type="PANTHER" id="PTHR10434">
    <property type="entry name" value="1-ACYL-SN-GLYCEROL-3-PHOSPHATE ACYLTRANSFERASE"/>
    <property type="match status" value="1"/>
</dbReference>
<keyword evidence="4" id="KW-0444">Lipid biosynthesis</keyword>
<dbReference type="SUPFAM" id="SSF69593">
    <property type="entry name" value="Glycerol-3-phosphate (1)-acyltransferase"/>
    <property type="match status" value="1"/>
</dbReference>
<keyword evidence="4" id="KW-0443">Lipid metabolism</keyword>
<sequence length="217" mass="23807">MTNKHQQKSREPLSSLFLYNLAKWSIISPALHIYFRGRIYGAEKVPSKGPLIIVSNHASYFDPPILSSAVGRPVAYMAKEELFQIPLLKPLIELYGAYPIKRGSGDLSAFRAARKALAHGWAVGIFLEGTRTPDGRINNPKLGAAMIAAQAQVPLLPVSLIGTEKILHKGSPMPRPSRVIVRIGDLIEPPRSTQRDGLQAVTDKCTNLINEMHGLRG</sequence>
<evidence type="ECO:0000256" key="1">
    <source>
        <dbReference type="ARBA" id="ARBA00008655"/>
    </source>
</evidence>
<dbReference type="AlphaFoldDB" id="E0UFX7"/>
<accession>E0UFX7</accession>
<dbReference type="PANTHER" id="PTHR10434:SF11">
    <property type="entry name" value="1-ACYL-SN-GLYCEROL-3-PHOSPHATE ACYLTRANSFERASE"/>
    <property type="match status" value="1"/>
</dbReference>
<feature type="domain" description="Phospholipid/glycerol acyltransferase" evidence="5">
    <location>
        <begin position="51"/>
        <end position="163"/>
    </location>
</feature>
<dbReference type="InterPro" id="IPR002123">
    <property type="entry name" value="Plipid/glycerol_acylTrfase"/>
</dbReference>
<organism evidence="6 7">
    <name type="scientific">Gloeothece verrucosa (strain PCC 7822)</name>
    <name type="common">Cyanothece sp. (strain PCC 7822)</name>
    <dbReference type="NCBI Taxonomy" id="497965"/>
    <lineage>
        <taxon>Bacteria</taxon>
        <taxon>Bacillati</taxon>
        <taxon>Cyanobacteriota</taxon>
        <taxon>Cyanophyceae</taxon>
        <taxon>Oscillatoriophycideae</taxon>
        <taxon>Chroococcales</taxon>
        <taxon>Aphanothecaceae</taxon>
        <taxon>Gloeothece</taxon>
        <taxon>Gloeothece verrucosa</taxon>
    </lineage>
</organism>
<dbReference type="RefSeq" id="WP_013322465.1">
    <property type="nucleotide sequence ID" value="NC_014501.1"/>
</dbReference>
<keyword evidence="3 4" id="KW-0012">Acyltransferase</keyword>
<name>E0UFX7_GLOV7</name>
<evidence type="ECO:0000256" key="3">
    <source>
        <dbReference type="ARBA" id="ARBA00023315"/>
    </source>
</evidence>
<dbReference type="CDD" id="cd07989">
    <property type="entry name" value="LPLAT_AGPAT-like"/>
    <property type="match status" value="1"/>
</dbReference>
<dbReference type="EMBL" id="CP002198">
    <property type="protein sequence ID" value="ADN14360.1"/>
    <property type="molecule type" value="Genomic_DNA"/>
</dbReference>
<keyword evidence="4" id="KW-1208">Phospholipid metabolism</keyword>